<comment type="caution">
    <text evidence="2">The sequence shown here is derived from an EMBL/GenBank/DDBJ whole genome shotgun (WGS) entry which is preliminary data.</text>
</comment>
<dbReference type="Proteomes" id="UP000585665">
    <property type="component" value="Unassembled WGS sequence"/>
</dbReference>
<feature type="transmembrane region" description="Helical" evidence="1">
    <location>
        <begin position="256"/>
        <end position="275"/>
    </location>
</feature>
<reference evidence="2 3" key="1">
    <citation type="submission" date="2020-06" db="EMBL/GenBank/DDBJ databases">
        <title>Description of novel acetic acid bacteria.</title>
        <authorList>
            <person name="Sombolestani A."/>
        </authorList>
    </citation>
    <scope>NUCLEOTIDE SEQUENCE [LARGE SCALE GENOMIC DNA]</scope>
    <source>
        <strain evidence="2 3">LMG 27010</strain>
    </source>
</reference>
<evidence type="ECO:0000313" key="3">
    <source>
        <dbReference type="Proteomes" id="UP000585665"/>
    </source>
</evidence>
<keyword evidence="1" id="KW-0472">Membrane</keyword>
<gene>
    <name evidence="2" type="ORF">HUK82_13545</name>
</gene>
<dbReference type="EMBL" id="JABXXR010000148">
    <property type="protein sequence ID" value="NVN41578.1"/>
    <property type="molecule type" value="Genomic_DNA"/>
</dbReference>
<feature type="transmembrane region" description="Helical" evidence="1">
    <location>
        <begin position="371"/>
        <end position="394"/>
    </location>
</feature>
<dbReference type="RefSeq" id="WP_176614464.1">
    <property type="nucleotide sequence ID" value="NZ_JABXXR010000148.1"/>
</dbReference>
<keyword evidence="3" id="KW-1185">Reference proteome</keyword>
<keyword evidence="1" id="KW-0812">Transmembrane</keyword>
<feature type="transmembrane region" description="Helical" evidence="1">
    <location>
        <begin position="195"/>
        <end position="211"/>
    </location>
</feature>
<dbReference type="AlphaFoldDB" id="A0A850PC97"/>
<proteinExistence type="predicted"/>
<feature type="transmembrane region" description="Helical" evidence="1">
    <location>
        <begin position="12"/>
        <end position="33"/>
    </location>
</feature>
<feature type="transmembrane region" description="Helical" evidence="1">
    <location>
        <begin position="117"/>
        <end position="135"/>
    </location>
</feature>
<dbReference type="InterPro" id="IPR018674">
    <property type="entry name" value="DUF2142_membrane"/>
</dbReference>
<feature type="transmembrane region" description="Helical" evidence="1">
    <location>
        <begin position="147"/>
        <end position="166"/>
    </location>
</feature>
<feature type="transmembrane region" description="Helical" evidence="1">
    <location>
        <begin position="434"/>
        <end position="455"/>
    </location>
</feature>
<feature type="transmembrane region" description="Helical" evidence="1">
    <location>
        <begin position="172"/>
        <end position="188"/>
    </location>
</feature>
<sequence>MLSRLFDPLRPLSLAPVYGFFAAVMIVLCAVVTPPGQTPDEQNHFARAAQIAQGGWVGLRTSPRDSGGYLPSNVPRVMGPFDDLRFDARRKVSVPLLNGVAGLPWDDRRPFFNFGNTVIYAPVTYLPGAATIAVARATRMTVLQTSYAVRIVNGIVALVLATLGIALARRGAVYLAVMAGLPMVMALAASCSQDGILVGLAVLLAGVLSRIEPREQVSPRLWIGVAIGFAILSVSKPPLIWCAAIPLAFGARGHRLISAAPLLLSAVVVVFWQRVGIAPVKIQFLPDSGVSDAGQMHWVLTHPTAIPALAFHTLRQTLHARVLEFIGVLGWLDTPLPKGFYRLSYGVIAAALALSCVALRERTALRPTRLCMVLTLGTMALASGSVFLSLYVIWTKVGGPVVEGVQGRYFLPIAPFLALVFPRTRQPGRVCASLLVHQLAVIGVAVFLFVTTLTVGTTLAGRYW</sequence>
<name>A0A850PC97_9PROT</name>
<accession>A0A850PC97</accession>
<dbReference type="Pfam" id="PF09913">
    <property type="entry name" value="DUF2142"/>
    <property type="match status" value="1"/>
</dbReference>
<evidence type="ECO:0000256" key="1">
    <source>
        <dbReference type="SAM" id="Phobius"/>
    </source>
</evidence>
<protein>
    <submittedName>
        <fullName evidence="2">DUF2142 domain-containing protein</fullName>
    </submittedName>
</protein>
<keyword evidence="1" id="KW-1133">Transmembrane helix</keyword>
<feature type="transmembrane region" description="Helical" evidence="1">
    <location>
        <begin position="223"/>
        <end position="249"/>
    </location>
</feature>
<organism evidence="2 3">
    <name type="scientific">Ameyamaea chiangmaiensis</name>
    <dbReference type="NCBI Taxonomy" id="442969"/>
    <lineage>
        <taxon>Bacteria</taxon>
        <taxon>Pseudomonadati</taxon>
        <taxon>Pseudomonadota</taxon>
        <taxon>Alphaproteobacteria</taxon>
        <taxon>Acetobacterales</taxon>
        <taxon>Acetobacteraceae</taxon>
        <taxon>Ameyamaea</taxon>
    </lineage>
</organism>
<evidence type="ECO:0000313" key="2">
    <source>
        <dbReference type="EMBL" id="NVN41578.1"/>
    </source>
</evidence>
<feature type="transmembrane region" description="Helical" evidence="1">
    <location>
        <begin position="406"/>
        <end position="422"/>
    </location>
</feature>
<feature type="transmembrane region" description="Helical" evidence="1">
    <location>
        <begin position="339"/>
        <end position="359"/>
    </location>
</feature>